<dbReference type="Pfam" id="PF01565">
    <property type="entry name" value="FAD_binding_4"/>
    <property type="match status" value="1"/>
</dbReference>
<keyword evidence="4" id="KW-0274">FAD</keyword>
<comment type="cofactor">
    <cofactor evidence="1">
        <name>FAD</name>
        <dbReference type="ChEBI" id="CHEBI:57692"/>
    </cofactor>
</comment>
<gene>
    <name evidence="8" type="ORF">NMN56_003455</name>
</gene>
<comment type="caution">
    <text evidence="8">The sequence shown here is derived from an EMBL/GenBank/DDBJ whole genome shotgun (WGS) entry which is preliminary data.</text>
</comment>
<dbReference type="InterPro" id="IPR050416">
    <property type="entry name" value="FAD-linked_Oxidoreductase"/>
</dbReference>
<organism evidence="8 9">
    <name type="scientific">Streptomyces iconiensis</name>
    <dbReference type="NCBI Taxonomy" id="1384038"/>
    <lineage>
        <taxon>Bacteria</taxon>
        <taxon>Bacillati</taxon>
        <taxon>Actinomycetota</taxon>
        <taxon>Actinomycetes</taxon>
        <taxon>Kitasatosporales</taxon>
        <taxon>Streptomycetaceae</taxon>
        <taxon>Streptomyces</taxon>
    </lineage>
</organism>
<dbReference type="InterPro" id="IPR016169">
    <property type="entry name" value="FAD-bd_PCMH_sub2"/>
</dbReference>
<dbReference type="InterPro" id="IPR016166">
    <property type="entry name" value="FAD-bd_PCMH"/>
</dbReference>
<evidence type="ECO:0000313" key="9">
    <source>
        <dbReference type="Proteomes" id="UP001214441"/>
    </source>
</evidence>
<evidence type="ECO:0000256" key="5">
    <source>
        <dbReference type="ARBA" id="ARBA00023002"/>
    </source>
</evidence>
<protein>
    <submittedName>
        <fullName evidence="8">FAD-binding oxidoreductase</fullName>
    </submittedName>
</protein>
<dbReference type="Gene3D" id="3.40.462.20">
    <property type="match status" value="1"/>
</dbReference>
<dbReference type="Gene3D" id="3.30.465.10">
    <property type="match status" value="1"/>
</dbReference>
<reference evidence="8 9" key="1">
    <citation type="submission" date="2023-05" db="EMBL/GenBank/DDBJ databases">
        <title>Streptantibioticus silvisoli sp. nov., acidotolerant actinomycetes 1 from pine litter.</title>
        <authorList>
            <person name="Swiecimska M."/>
            <person name="Golinska P."/>
            <person name="Sangal V."/>
            <person name="Wachnowicz B."/>
            <person name="Goodfellow M."/>
        </authorList>
    </citation>
    <scope>NUCLEOTIDE SEQUENCE [LARGE SCALE GENOMIC DNA]</scope>
    <source>
        <strain evidence="8 9">DSM 42109</strain>
    </source>
</reference>
<dbReference type="Proteomes" id="UP001214441">
    <property type="component" value="Unassembled WGS sequence"/>
</dbReference>
<dbReference type="RefSeq" id="WP_274042233.1">
    <property type="nucleotide sequence ID" value="NZ_JANCPR020000003.1"/>
</dbReference>
<dbReference type="InterPro" id="IPR006093">
    <property type="entry name" value="Oxy_OxRdtase_FAD_BS"/>
</dbReference>
<dbReference type="InterPro" id="IPR006094">
    <property type="entry name" value="Oxid_FAD_bind_N"/>
</dbReference>
<evidence type="ECO:0000256" key="1">
    <source>
        <dbReference type="ARBA" id="ARBA00001974"/>
    </source>
</evidence>
<dbReference type="PROSITE" id="PS00862">
    <property type="entry name" value="OX2_COVAL_FAD"/>
    <property type="match status" value="1"/>
</dbReference>
<sequence length="537" mass="56386">MNGYGKSPIAPGAASWAALRSGLAGELLLPEETGYDTARRTADARHDAELPAAVVRCATENDVREALRFAAPHGLRIHTRAGGHCFAGFSTGPGLVVDVSPLDAVTVDGEHASCGAGTSTGAFADALHTGRRAVPTGLCPTVGVAGLTLGGGMGTTGRRYGYTLDSLTSARVVLADGSVVECDAERHPDLFWALRGAGPLVPGVVTSLGFRTRPEVPVTDFLLGWHSDCRARVLSAWQEWGPRAPTGLSSMAGITAGETWDGLQPAAVGGSWLGAREDLEHHLAALVAAVGRDPETSTTASHGQRASLRFWGGDPEGRLPLILRRHDFFRRNLPGSTVRELIAALERDLRPGESRNCDFEALGGAYNRVPEHATAMVHRSHLFGMLSQFSPAPGERHRRAAVAALDGLHTLVRPWASGSAYQNYAEADRPDWERAYYGSNYPRLAAIRERYDPEGVFRVPFAPGPRIPSARSPVASPAPTASPLPSSPSPSSSAASPVPVQQPVTAAGRAATVPSSSPSPVSPSPSSSSSRAEGQLS</sequence>
<dbReference type="PROSITE" id="PS51387">
    <property type="entry name" value="FAD_PCMH"/>
    <property type="match status" value="1"/>
</dbReference>
<name>A0ABT6ZR71_9ACTN</name>
<dbReference type="Pfam" id="PF08031">
    <property type="entry name" value="BBE"/>
    <property type="match status" value="1"/>
</dbReference>
<comment type="similarity">
    <text evidence="2">Belongs to the oxygen-dependent FAD-linked oxidoreductase family.</text>
</comment>
<feature type="compositionally biased region" description="Low complexity" evidence="6">
    <location>
        <begin position="489"/>
        <end position="530"/>
    </location>
</feature>
<feature type="domain" description="FAD-binding PCMH-type" evidence="7">
    <location>
        <begin position="47"/>
        <end position="215"/>
    </location>
</feature>
<feature type="region of interest" description="Disordered" evidence="6">
    <location>
        <begin position="468"/>
        <end position="537"/>
    </location>
</feature>
<feature type="compositionally biased region" description="Low complexity" evidence="6">
    <location>
        <begin position="468"/>
        <end position="479"/>
    </location>
</feature>
<dbReference type="InterPro" id="IPR012951">
    <property type="entry name" value="BBE"/>
</dbReference>
<proteinExistence type="inferred from homology"/>
<dbReference type="EMBL" id="JANCPR020000003">
    <property type="protein sequence ID" value="MDJ1131023.1"/>
    <property type="molecule type" value="Genomic_DNA"/>
</dbReference>
<dbReference type="Gene3D" id="3.30.43.10">
    <property type="entry name" value="Uridine Diphospho-n-acetylenolpyruvylglucosamine Reductase, domain 2"/>
    <property type="match status" value="1"/>
</dbReference>
<accession>A0ABT6ZR71</accession>
<evidence type="ECO:0000259" key="7">
    <source>
        <dbReference type="PROSITE" id="PS51387"/>
    </source>
</evidence>
<evidence type="ECO:0000313" key="8">
    <source>
        <dbReference type="EMBL" id="MDJ1131023.1"/>
    </source>
</evidence>
<dbReference type="InterPro" id="IPR036318">
    <property type="entry name" value="FAD-bd_PCMH-like_sf"/>
</dbReference>
<evidence type="ECO:0000256" key="6">
    <source>
        <dbReference type="SAM" id="MobiDB-lite"/>
    </source>
</evidence>
<dbReference type="InterPro" id="IPR016167">
    <property type="entry name" value="FAD-bd_PCMH_sub1"/>
</dbReference>
<evidence type="ECO:0000256" key="3">
    <source>
        <dbReference type="ARBA" id="ARBA00022630"/>
    </source>
</evidence>
<dbReference type="SUPFAM" id="SSF56176">
    <property type="entry name" value="FAD-binding/transporter-associated domain-like"/>
    <property type="match status" value="1"/>
</dbReference>
<keyword evidence="3" id="KW-0285">Flavoprotein</keyword>
<keyword evidence="5" id="KW-0560">Oxidoreductase</keyword>
<evidence type="ECO:0000256" key="2">
    <source>
        <dbReference type="ARBA" id="ARBA00005466"/>
    </source>
</evidence>
<evidence type="ECO:0000256" key="4">
    <source>
        <dbReference type="ARBA" id="ARBA00022827"/>
    </source>
</evidence>
<keyword evidence="9" id="KW-1185">Reference proteome</keyword>
<dbReference type="PANTHER" id="PTHR42973">
    <property type="entry name" value="BINDING OXIDOREDUCTASE, PUTATIVE (AFU_ORTHOLOGUE AFUA_1G17690)-RELATED"/>
    <property type="match status" value="1"/>
</dbReference>
<dbReference type="PANTHER" id="PTHR42973:SF39">
    <property type="entry name" value="FAD-BINDING PCMH-TYPE DOMAIN-CONTAINING PROTEIN"/>
    <property type="match status" value="1"/>
</dbReference>